<feature type="transmembrane region" description="Helical" evidence="9">
    <location>
        <begin position="1209"/>
        <end position="1231"/>
    </location>
</feature>
<dbReference type="PANTHER" id="PTHR19229:SF250">
    <property type="entry name" value="ABC TRANSPORTER DOMAIN-CONTAINING PROTEIN-RELATED"/>
    <property type="match status" value="1"/>
</dbReference>
<feature type="transmembrane region" description="Helical" evidence="9">
    <location>
        <begin position="23"/>
        <end position="42"/>
    </location>
</feature>
<feature type="transmembrane region" description="Helical" evidence="9">
    <location>
        <begin position="240"/>
        <end position="262"/>
    </location>
</feature>
<dbReference type="OMA" id="KVEYQPY"/>
<dbReference type="FunFam" id="3.40.50.300:FF:000327">
    <property type="entry name" value="ATP-binding cassette sub-family A member 3"/>
    <property type="match status" value="1"/>
</dbReference>
<dbReference type="PANTHER" id="PTHR19229">
    <property type="entry name" value="ATP-BINDING CASSETTE TRANSPORTER SUBFAMILY A ABCA"/>
    <property type="match status" value="1"/>
</dbReference>
<proteinExistence type="predicted"/>
<protein>
    <submittedName>
        <fullName evidence="12">Phospholipid-transporting ATPase ABCA3-like isoform X1</fullName>
    </submittedName>
</protein>
<name>A0A9W3B382_BIOGL</name>
<reference evidence="12" key="1">
    <citation type="submission" date="2025-08" db="UniProtKB">
        <authorList>
            <consortium name="RefSeq"/>
        </authorList>
    </citation>
    <scope>IDENTIFICATION</scope>
</reference>
<dbReference type="PROSITE" id="PS00211">
    <property type="entry name" value="ABC_TRANSPORTER_1"/>
    <property type="match status" value="1"/>
</dbReference>
<feature type="transmembrane region" description="Helical" evidence="9">
    <location>
        <begin position="389"/>
        <end position="408"/>
    </location>
</feature>
<gene>
    <name evidence="12" type="primary">LOC106074331</name>
</gene>
<feature type="transmembrane region" description="Helical" evidence="9">
    <location>
        <begin position="1288"/>
        <end position="1314"/>
    </location>
</feature>
<evidence type="ECO:0000313" key="12">
    <source>
        <dbReference type="RefSeq" id="XP_055893938.1"/>
    </source>
</evidence>
<feature type="transmembrane region" description="Helical" evidence="9">
    <location>
        <begin position="360"/>
        <end position="377"/>
    </location>
</feature>
<organism evidence="11 12">
    <name type="scientific">Biomphalaria glabrata</name>
    <name type="common">Bloodfluke planorb</name>
    <name type="synonym">Freshwater snail</name>
    <dbReference type="NCBI Taxonomy" id="6526"/>
    <lineage>
        <taxon>Eukaryota</taxon>
        <taxon>Metazoa</taxon>
        <taxon>Spiralia</taxon>
        <taxon>Lophotrochozoa</taxon>
        <taxon>Mollusca</taxon>
        <taxon>Gastropoda</taxon>
        <taxon>Heterobranchia</taxon>
        <taxon>Euthyneura</taxon>
        <taxon>Panpulmonata</taxon>
        <taxon>Hygrophila</taxon>
        <taxon>Lymnaeoidea</taxon>
        <taxon>Planorbidae</taxon>
        <taxon>Biomphalaria</taxon>
    </lineage>
</organism>
<accession>A0A9W3B382</accession>
<sequence>MLFFTQIYLLIWKNFTLHLRNPWIALGEILLPSLFAMILLLLKHTSKLTHKESTIYNTEVLMWPNFTVRLGYIPLSSTARKITEWVLETELQNLMMMAQAREDLNLNATRMYKKGEAIGFKDFDEGFRYFRKRTSVLTFIIEFHGINETTTELPRDQTVIIHPYRKALNTWSTERTHMFEFQEGPRPNLIMDYQMAYIQSLVCKGILAHWLALENKDTQAANFPLYIKRFPHKDYYEDGMFFTVKLQLTLFMVLGFMMSVFVDTKNIVHEKEERIKETMKLMGMGLPAFWISWFITCLMYLVPAFIFYAVILGMDITGKGPILQKSDITLVLAIILCYCLAIITFSFMISCLVQKGNDGAIAAGLLFLCEYVPYEIISHKYSDFTKVSKSFFCLFFNIALGLCNYNLARREARGEGLQWNNYQLPIGDDDFTVKDSMLIMLLDSAIHIVLTWYLDNVFPGDFGVPKPPFFFFKKSYWGLHTHIHDMAHLDKTVELDSKFYEDEPANLNAGVRIVNLRKEFGDKVSVRDLCLNMYEGQITVLLGHNGAGKTTTMNMLTGFIPPTKGTAFINGYDICKNIVAVRKSLGMCPQHDILFDNLTCKEHLWFFSKMKGYQSENLLHEVKDMIKEIGLESKSHVVSRKLSAGEKRSLSVGIALMGDSKVVFLDEPSSGMDPSTRRHTWDVLQRNRPGRTMLLSTHYMDEADALGDRIAIMAEGHTQCCGTPLFLKKLYGTGYHLVIIKENTCNIETLTRFIKEFVPFTQIESIINMEITYLLPESDTSTFPLLFRELNASKKLLHIISFGTSATTMEEVFLKSEEDNKHSIESTSVTRSISKTTSFKSVDEDVNLLEFNSGFQLIKGLSLKMNQLTALIAKRYIVSKKHWLTTLVSYCLPSSMFLLYILFDYSIISVNRKDDPLLMFNLSMYGDTSVPIVYDNASRKLIQVYKSMLGNAKVIDLTELKDTTLDNFLLKNVYDIGPVNFEKEFVVGVNFSYDATLKTITPVALFNGQPYHSLFVSVDLVIKTMVHVLLDKTYNITVGILPIPFKGESELEYAMFESFRSGFFAGMFAGIGMAMYSACVVHFILRERESGVKHMQAIFGVSMFMYWFPTFLWDALSFIIPTIFLFIIFFLFDQQAFFYGINWILVIIVICAFIWAILPIIYALQFCFEAPSSGLAGVLILNLLSVLFSDVIVFEFGKPRSDNNHIGKALKFVFTVFFPCFNLSQCFSFILKNFKAEMECEPYQEDCMLGIPSLCCIKHPDLCYSLNPDGKCFPWTETPLAFDHDRGIGIYLVFMIVQGFLGCIAVFVIECGFITKIYFMMCKKHPKGNPTESPDLADEEDDVVAERNLILSSPIEKLSQQFPVILVEVHKRYADFNAVDHITVGVPEKECFGLLGQSGAGKTTIFRMLTGETAVTGGDAYVKGFDVRTDLRTVQSLLGYCPQFDAHIEELSARDTLIMYARLRGIPEKNIHTVVENLIDVVLLKPHADNMCGTYSGGNKRKLSLAMALVGDPPCILLDEPSTGMDPKARRQMWNILSKIRACGRTIIFSSHSMEECDALCTRLAIMLRGRFTCIGSPQHLKSKFGQGYTLIIKMGHLPEGPQAPTDPVVEYIQSLVPDTTVFDDHQGYVHLQINDTSIEVADVFSLMEQCKDSYFVQDYSVHETTLEQIFLTFTKLQKLDDEERIESCLFLRAGFFNENLCY</sequence>
<dbReference type="InterPro" id="IPR026082">
    <property type="entry name" value="ABCA"/>
</dbReference>
<keyword evidence="8 9" id="KW-0472">Membrane</keyword>
<keyword evidence="4" id="KW-0677">Repeat</keyword>
<evidence type="ECO:0000256" key="1">
    <source>
        <dbReference type="ARBA" id="ARBA00004141"/>
    </source>
</evidence>
<dbReference type="GO" id="GO:0005524">
    <property type="term" value="F:ATP binding"/>
    <property type="evidence" value="ECO:0007669"/>
    <property type="project" value="UniProtKB-KW"/>
</dbReference>
<dbReference type="Proteomes" id="UP001165740">
    <property type="component" value="Chromosome 8"/>
</dbReference>
<evidence type="ECO:0000256" key="5">
    <source>
        <dbReference type="ARBA" id="ARBA00022741"/>
    </source>
</evidence>
<dbReference type="OrthoDB" id="10255969at2759"/>
<dbReference type="GO" id="GO:0016020">
    <property type="term" value="C:membrane"/>
    <property type="evidence" value="ECO:0007669"/>
    <property type="project" value="UniProtKB-SubCell"/>
</dbReference>
<keyword evidence="6" id="KW-0067">ATP-binding</keyword>
<dbReference type="PROSITE" id="PS50893">
    <property type="entry name" value="ABC_TRANSPORTER_2"/>
    <property type="match status" value="2"/>
</dbReference>
<dbReference type="InterPro" id="IPR017871">
    <property type="entry name" value="ABC_transporter-like_CS"/>
</dbReference>
<dbReference type="InterPro" id="IPR003593">
    <property type="entry name" value="AAA+_ATPase"/>
</dbReference>
<feature type="transmembrane region" description="Helical" evidence="9">
    <location>
        <begin position="283"/>
        <end position="310"/>
    </location>
</feature>
<dbReference type="SUPFAM" id="SSF52540">
    <property type="entry name" value="P-loop containing nucleoside triphosphate hydrolases"/>
    <property type="match status" value="2"/>
</dbReference>
<dbReference type="CDD" id="cd03263">
    <property type="entry name" value="ABC_subfamily_A"/>
    <property type="match status" value="2"/>
</dbReference>
<dbReference type="InterPro" id="IPR056264">
    <property type="entry name" value="R2_ABCA1-4-like"/>
</dbReference>
<evidence type="ECO:0000256" key="3">
    <source>
        <dbReference type="ARBA" id="ARBA00022692"/>
    </source>
</evidence>
<keyword evidence="2" id="KW-0813">Transport</keyword>
<feature type="transmembrane region" description="Helical" evidence="9">
    <location>
        <begin position="1115"/>
        <end position="1132"/>
    </location>
</feature>
<evidence type="ECO:0000256" key="4">
    <source>
        <dbReference type="ARBA" id="ARBA00022737"/>
    </source>
</evidence>
<dbReference type="Pfam" id="PF12698">
    <property type="entry name" value="ABC2_membrane_3"/>
    <property type="match status" value="2"/>
</dbReference>
<dbReference type="InterPro" id="IPR027417">
    <property type="entry name" value="P-loop_NTPase"/>
</dbReference>
<feature type="transmembrane region" description="Helical" evidence="9">
    <location>
        <begin position="1063"/>
        <end position="1085"/>
    </location>
</feature>
<feature type="domain" description="ABC transporter" evidence="10">
    <location>
        <begin position="1364"/>
        <end position="1594"/>
    </location>
</feature>
<feature type="transmembrane region" description="Helical" evidence="9">
    <location>
        <begin position="330"/>
        <end position="353"/>
    </location>
</feature>
<dbReference type="Gene3D" id="3.40.50.300">
    <property type="entry name" value="P-loop containing nucleotide triphosphate hydrolases"/>
    <property type="match status" value="2"/>
</dbReference>
<feature type="transmembrane region" description="Helical" evidence="9">
    <location>
        <begin position="1144"/>
        <end position="1164"/>
    </location>
</feature>
<keyword evidence="3 9" id="KW-0812">Transmembrane</keyword>
<keyword evidence="5" id="KW-0547">Nucleotide-binding</keyword>
<keyword evidence="11" id="KW-1185">Reference proteome</keyword>
<evidence type="ECO:0000256" key="8">
    <source>
        <dbReference type="ARBA" id="ARBA00023136"/>
    </source>
</evidence>
<evidence type="ECO:0000259" key="10">
    <source>
        <dbReference type="PROSITE" id="PS50893"/>
    </source>
</evidence>
<evidence type="ECO:0000256" key="7">
    <source>
        <dbReference type="ARBA" id="ARBA00022989"/>
    </source>
</evidence>
<dbReference type="GeneID" id="106074331"/>
<keyword evidence="7 9" id="KW-1133">Transmembrane helix</keyword>
<evidence type="ECO:0000256" key="6">
    <source>
        <dbReference type="ARBA" id="ARBA00022840"/>
    </source>
</evidence>
<evidence type="ECO:0000256" key="2">
    <source>
        <dbReference type="ARBA" id="ARBA00022448"/>
    </source>
</evidence>
<dbReference type="GO" id="GO:0005319">
    <property type="term" value="F:lipid transporter activity"/>
    <property type="evidence" value="ECO:0007669"/>
    <property type="project" value="TreeGrafter"/>
</dbReference>
<comment type="subcellular location">
    <subcellularLocation>
        <location evidence="1">Membrane</location>
        <topology evidence="1">Multi-pass membrane protein</topology>
    </subcellularLocation>
</comment>
<dbReference type="SMART" id="SM00382">
    <property type="entry name" value="AAA"/>
    <property type="match status" value="2"/>
</dbReference>
<dbReference type="RefSeq" id="XP_055893938.1">
    <property type="nucleotide sequence ID" value="XM_056037963.1"/>
</dbReference>
<evidence type="ECO:0000256" key="9">
    <source>
        <dbReference type="SAM" id="Phobius"/>
    </source>
</evidence>
<dbReference type="Pfam" id="PF23321">
    <property type="entry name" value="R1_ABCA1"/>
    <property type="match status" value="1"/>
</dbReference>
<evidence type="ECO:0000313" key="11">
    <source>
        <dbReference type="Proteomes" id="UP001165740"/>
    </source>
</evidence>
<dbReference type="InterPro" id="IPR003439">
    <property type="entry name" value="ABC_transporter-like_ATP-bd"/>
</dbReference>
<dbReference type="GO" id="GO:0140359">
    <property type="term" value="F:ABC-type transporter activity"/>
    <property type="evidence" value="ECO:0007669"/>
    <property type="project" value="InterPro"/>
</dbReference>
<feature type="transmembrane region" description="Helical" evidence="9">
    <location>
        <begin position="1176"/>
        <end position="1197"/>
    </location>
</feature>
<dbReference type="InterPro" id="IPR013525">
    <property type="entry name" value="ABC2_TM"/>
</dbReference>
<feature type="domain" description="ABC transporter" evidence="10">
    <location>
        <begin position="511"/>
        <end position="740"/>
    </location>
</feature>
<dbReference type="Pfam" id="PF00005">
    <property type="entry name" value="ABC_tran"/>
    <property type="match status" value="2"/>
</dbReference>
<dbReference type="FunFam" id="3.40.50.300:FF:000298">
    <property type="entry name" value="ATP-binding cassette sub-family A member 12"/>
    <property type="match status" value="1"/>
</dbReference>
<dbReference type="GO" id="GO:0016887">
    <property type="term" value="F:ATP hydrolysis activity"/>
    <property type="evidence" value="ECO:0007669"/>
    <property type="project" value="InterPro"/>
</dbReference>